<evidence type="ECO:0008006" key="3">
    <source>
        <dbReference type="Google" id="ProtNLM"/>
    </source>
</evidence>
<comment type="caution">
    <text evidence="1">The sequence shown here is derived from an EMBL/GenBank/DDBJ whole genome shotgun (WGS) entry which is preliminary data.</text>
</comment>
<accession>A0A8H3CH21</accession>
<protein>
    <recommendedName>
        <fullName evidence="3">Protein kinase domain-containing protein</fullName>
    </recommendedName>
</protein>
<dbReference type="SUPFAM" id="SSF56112">
    <property type="entry name" value="Protein kinase-like (PK-like)"/>
    <property type="match status" value="1"/>
</dbReference>
<evidence type="ECO:0000313" key="2">
    <source>
        <dbReference type="Proteomes" id="UP000663850"/>
    </source>
</evidence>
<proteinExistence type="predicted"/>
<organism evidence="1 2">
    <name type="scientific">Rhizoctonia solani</name>
    <dbReference type="NCBI Taxonomy" id="456999"/>
    <lineage>
        <taxon>Eukaryota</taxon>
        <taxon>Fungi</taxon>
        <taxon>Dikarya</taxon>
        <taxon>Basidiomycota</taxon>
        <taxon>Agaricomycotina</taxon>
        <taxon>Agaricomycetes</taxon>
        <taxon>Cantharellales</taxon>
        <taxon>Ceratobasidiaceae</taxon>
        <taxon>Rhizoctonia</taxon>
    </lineage>
</organism>
<dbReference type="EMBL" id="CAJMWZ010004014">
    <property type="protein sequence ID" value="CAE6482934.1"/>
    <property type="molecule type" value="Genomic_DNA"/>
</dbReference>
<evidence type="ECO:0000313" key="1">
    <source>
        <dbReference type="EMBL" id="CAE6482934.1"/>
    </source>
</evidence>
<sequence length="111" mass="12797">MRSSASVSGSRFRLYPGAPTRFRFLRRSQVPELEDEPGDENGNGAIHWTDGMKSFIKLCLRIDASQRPTPGKMLEHPWIQESIARKLDMSKWIREVWGWEKPPKSKRASQA</sequence>
<dbReference type="InterPro" id="IPR011009">
    <property type="entry name" value="Kinase-like_dom_sf"/>
</dbReference>
<dbReference type="AlphaFoldDB" id="A0A8H3CH21"/>
<reference evidence="1" key="1">
    <citation type="submission" date="2021-01" db="EMBL/GenBank/DDBJ databases">
        <authorList>
            <person name="Kaushik A."/>
        </authorList>
    </citation>
    <scope>NUCLEOTIDE SEQUENCE</scope>
    <source>
        <strain evidence="1">Type strain: AG8-Rh-89/</strain>
    </source>
</reference>
<dbReference type="Gene3D" id="1.10.510.10">
    <property type="entry name" value="Transferase(Phosphotransferase) domain 1"/>
    <property type="match status" value="1"/>
</dbReference>
<gene>
    <name evidence="1" type="ORF">RDB_LOCUS76922</name>
</gene>
<name>A0A8H3CH21_9AGAM</name>
<dbReference type="Proteomes" id="UP000663850">
    <property type="component" value="Unassembled WGS sequence"/>
</dbReference>